<evidence type="ECO:0000313" key="8">
    <source>
        <dbReference type="Proteomes" id="UP000095712"/>
    </source>
</evidence>
<organism evidence="7 8">
    <name type="scientific">Blautia wexlerae</name>
    <dbReference type="NCBI Taxonomy" id="418240"/>
    <lineage>
        <taxon>Bacteria</taxon>
        <taxon>Bacillati</taxon>
        <taxon>Bacillota</taxon>
        <taxon>Clostridia</taxon>
        <taxon>Lachnospirales</taxon>
        <taxon>Lachnospiraceae</taxon>
        <taxon>Blautia</taxon>
    </lineage>
</organism>
<gene>
    <name evidence="7" type="primary">ecfT_4</name>
    <name evidence="7" type="ORF">ERS852523_03492</name>
</gene>
<dbReference type="OrthoDB" id="3730291at2"/>
<feature type="transmembrane region" description="Helical" evidence="6">
    <location>
        <begin position="33"/>
        <end position="53"/>
    </location>
</feature>
<name>A0A174SJM7_9FIRM</name>
<feature type="transmembrane region" description="Helical" evidence="6">
    <location>
        <begin position="7"/>
        <end position="27"/>
    </location>
</feature>
<reference evidence="7 8" key="1">
    <citation type="submission" date="2015-09" db="EMBL/GenBank/DDBJ databases">
        <authorList>
            <consortium name="Pathogen Informatics"/>
        </authorList>
    </citation>
    <scope>NUCLEOTIDE SEQUENCE [LARGE SCALE GENOMIC DNA]</scope>
    <source>
        <strain evidence="7 8">2789STDY5834911</strain>
    </source>
</reference>
<keyword evidence="4 6" id="KW-1133">Transmembrane helix</keyword>
<feature type="transmembrane region" description="Helical" evidence="6">
    <location>
        <begin position="60"/>
        <end position="81"/>
    </location>
</feature>
<evidence type="ECO:0000256" key="6">
    <source>
        <dbReference type="SAM" id="Phobius"/>
    </source>
</evidence>
<evidence type="ECO:0000256" key="5">
    <source>
        <dbReference type="ARBA" id="ARBA00023136"/>
    </source>
</evidence>
<dbReference type="InterPro" id="IPR051611">
    <property type="entry name" value="ECF_transporter_component"/>
</dbReference>
<keyword evidence="5 6" id="KW-0472">Membrane</keyword>
<proteinExistence type="predicted"/>
<dbReference type="InterPro" id="IPR003339">
    <property type="entry name" value="ABC/ECF_trnsptr_transmembrane"/>
</dbReference>
<keyword evidence="3 6" id="KW-0812">Transmembrane</keyword>
<evidence type="ECO:0000256" key="1">
    <source>
        <dbReference type="ARBA" id="ARBA00004141"/>
    </source>
</evidence>
<dbReference type="GO" id="GO:0005886">
    <property type="term" value="C:plasma membrane"/>
    <property type="evidence" value="ECO:0007669"/>
    <property type="project" value="UniProtKB-ARBA"/>
</dbReference>
<evidence type="ECO:0000256" key="3">
    <source>
        <dbReference type="ARBA" id="ARBA00022692"/>
    </source>
</evidence>
<accession>A0A174SJM7</accession>
<dbReference type="RefSeq" id="WP_055153175.1">
    <property type="nucleotide sequence ID" value="NZ_CZAW01000052.1"/>
</dbReference>
<dbReference type="AlphaFoldDB" id="A0A174SJM7"/>
<sequence>MGTMKKGILVLDPRTKIVLLLGINIFIFTNSSVWAEMIVVVALVVLLLLCGVYKTAVKSAVTYLALLAIKYLLLPLCPEIIMTSLNIVVITFRKLLPCVTLGALLVQTTPIRLLMHALQKWHLPQTVIIPLAITVRYFPTLHEEQQAISDAMKLRNVRGLVKKMEYIYVPLMLSASTTADELSQAITARGIDNPNTKTCAIPMRLHIQDYILLLIAFLLIVVAFLVL</sequence>
<evidence type="ECO:0000256" key="4">
    <source>
        <dbReference type="ARBA" id="ARBA00022989"/>
    </source>
</evidence>
<dbReference type="Proteomes" id="UP000095712">
    <property type="component" value="Unassembled WGS sequence"/>
</dbReference>
<dbReference type="EMBL" id="CZAW01000052">
    <property type="protein sequence ID" value="CUP97954.1"/>
    <property type="molecule type" value="Genomic_DNA"/>
</dbReference>
<evidence type="ECO:0000313" key="7">
    <source>
        <dbReference type="EMBL" id="CUP97954.1"/>
    </source>
</evidence>
<dbReference type="CDD" id="cd16914">
    <property type="entry name" value="EcfT"/>
    <property type="match status" value="1"/>
</dbReference>
<evidence type="ECO:0000256" key="2">
    <source>
        <dbReference type="ARBA" id="ARBA00022475"/>
    </source>
</evidence>
<keyword evidence="2" id="KW-1003">Cell membrane</keyword>
<dbReference type="PANTHER" id="PTHR34857:SF2">
    <property type="entry name" value="SLL0384 PROTEIN"/>
    <property type="match status" value="1"/>
</dbReference>
<dbReference type="PANTHER" id="PTHR34857">
    <property type="entry name" value="SLL0384 PROTEIN"/>
    <property type="match status" value="1"/>
</dbReference>
<protein>
    <submittedName>
        <fullName evidence="7">Energy-coupling factor transporter transmembrane protein EcfT</fullName>
    </submittedName>
</protein>
<dbReference type="Pfam" id="PF02361">
    <property type="entry name" value="CbiQ"/>
    <property type="match status" value="1"/>
</dbReference>
<feature type="transmembrane region" description="Helical" evidence="6">
    <location>
        <begin position="87"/>
        <end position="106"/>
    </location>
</feature>
<feature type="transmembrane region" description="Helical" evidence="6">
    <location>
        <begin position="210"/>
        <end position="226"/>
    </location>
</feature>
<comment type="subcellular location">
    <subcellularLocation>
        <location evidence="1">Membrane</location>
        <topology evidence="1">Multi-pass membrane protein</topology>
    </subcellularLocation>
</comment>